<gene>
    <name evidence="1" type="ORF">SDC9_196616</name>
</gene>
<dbReference type="AlphaFoldDB" id="A0A645IP30"/>
<dbReference type="EMBL" id="VSSQ01111841">
    <property type="protein sequence ID" value="MPN49003.1"/>
    <property type="molecule type" value="Genomic_DNA"/>
</dbReference>
<organism evidence="1">
    <name type="scientific">bioreactor metagenome</name>
    <dbReference type="NCBI Taxonomy" id="1076179"/>
    <lineage>
        <taxon>unclassified sequences</taxon>
        <taxon>metagenomes</taxon>
        <taxon>ecological metagenomes</taxon>
    </lineage>
</organism>
<sequence>MYFKIDFIFIDTGKFGINQIFIFIFSHINLKAVKGKGSAHRCKIIEKMIKHIVEVIKSVCFKK</sequence>
<reference evidence="1" key="1">
    <citation type="submission" date="2019-08" db="EMBL/GenBank/DDBJ databases">
        <authorList>
            <person name="Kucharzyk K."/>
            <person name="Murdoch R.W."/>
            <person name="Higgins S."/>
            <person name="Loffler F."/>
        </authorList>
    </citation>
    <scope>NUCLEOTIDE SEQUENCE</scope>
</reference>
<proteinExistence type="predicted"/>
<protein>
    <submittedName>
        <fullName evidence="1">Uncharacterized protein</fullName>
    </submittedName>
</protein>
<evidence type="ECO:0000313" key="1">
    <source>
        <dbReference type="EMBL" id="MPN49003.1"/>
    </source>
</evidence>
<accession>A0A645IP30</accession>
<comment type="caution">
    <text evidence="1">The sequence shown here is derived from an EMBL/GenBank/DDBJ whole genome shotgun (WGS) entry which is preliminary data.</text>
</comment>
<name>A0A645IP30_9ZZZZ</name>